<keyword evidence="1" id="KW-0472">Membrane</keyword>
<dbReference type="Proteomes" id="UP000092247">
    <property type="component" value="Unassembled WGS sequence"/>
</dbReference>
<evidence type="ECO:0000313" key="3">
    <source>
        <dbReference type="EMBL" id="OBU06843.1"/>
    </source>
</evidence>
<gene>
    <name evidence="3" type="ORF">AYY17_19865</name>
</gene>
<feature type="transmembrane region" description="Helical" evidence="1">
    <location>
        <begin position="6"/>
        <end position="26"/>
    </location>
</feature>
<keyword evidence="1" id="KW-0812">Transmembrane</keyword>
<reference evidence="3 4" key="1">
    <citation type="submission" date="2016-06" db="EMBL/GenBank/DDBJ databases">
        <authorList>
            <person name="Kjaerup R.B."/>
            <person name="Dalgaard T.S."/>
            <person name="Juul-Madsen H.R."/>
        </authorList>
    </citation>
    <scope>NUCLEOTIDE SEQUENCE [LARGE SCALE GENOMIC DNA]</scope>
    <source>
        <strain evidence="3 4">GCSL-Mp3</strain>
    </source>
</reference>
<evidence type="ECO:0000313" key="4">
    <source>
        <dbReference type="Proteomes" id="UP000092247"/>
    </source>
</evidence>
<evidence type="ECO:0000256" key="1">
    <source>
        <dbReference type="SAM" id="Phobius"/>
    </source>
</evidence>
<dbReference type="GeneID" id="79719063"/>
<dbReference type="RefSeq" id="WP_067423759.1">
    <property type="nucleotide sequence ID" value="NZ_LZEX01000015.1"/>
</dbReference>
<dbReference type="InterPro" id="IPR024402">
    <property type="entry name" value="DUF2726"/>
</dbReference>
<organism evidence="3 4">
    <name type="scientific">Morganella psychrotolerans</name>
    <dbReference type="NCBI Taxonomy" id="368603"/>
    <lineage>
        <taxon>Bacteria</taxon>
        <taxon>Pseudomonadati</taxon>
        <taxon>Pseudomonadota</taxon>
        <taxon>Gammaproteobacteria</taxon>
        <taxon>Enterobacterales</taxon>
        <taxon>Morganellaceae</taxon>
        <taxon>Morganella</taxon>
    </lineage>
</organism>
<dbReference type="Pfam" id="PF10881">
    <property type="entry name" value="DUF2726"/>
    <property type="match status" value="1"/>
</dbReference>
<feature type="domain" description="DUF2726" evidence="2">
    <location>
        <begin position="90"/>
        <end position="205"/>
    </location>
</feature>
<keyword evidence="1" id="KW-1133">Transmembrane helix</keyword>
<evidence type="ECO:0000259" key="2">
    <source>
        <dbReference type="Pfam" id="PF10881"/>
    </source>
</evidence>
<dbReference type="AlphaFoldDB" id="A0A1B8HCP4"/>
<proteinExistence type="predicted"/>
<accession>A0A1B8HCP4</accession>
<sequence length="215" mass="24135">MSFKMIGLAVFIAGVLGLAYLLFFTGKSSKKPVGEKGDRKPTLDELFPIDEVTGERIYQQDDPDSVIVSDNELTPAIYVGYKRHKFLLPRDASNLYSRLIEMFADQYAVAPRVRVTDIIQAEEKDFESQSLDVKSAMQFMSRMNFNFVLSDVHSGEIVLVMLTEERLADSGNSAFLIGLLSQLNIPLYRYERLADISDNDLAIDIAETISGGQFE</sequence>
<protein>
    <recommendedName>
        <fullName evidence="2">DUF2726 domain-containing protein</fullName>
    </recommendedName>
</protein>
<dbReference type="EMBL" id="LZEX01000015">
    <property type="protein sequence ID" value="OBU06843.1"/>
    <property type="molecule type" value="Genomic_DNA"/>
</dbReference>
<name>A0A1B8HCP4_9GAMM</name>
<comment type="caution">
    <text evidence="3">The sequence shown here is derived from an EMBL/GenBank/DDBJ whole genome shotgun (WGS) entry which is preliminary data.</text>
</comment>